<protein>
    <submittedName>
        <fullName evidence="1">Uncharacterized protein</fullName>
    </submittedName>
</protein>
<reference evidence="1" key="1">
    <citation type="submission" date="2018-05" db="EMBL/GenBank/DDBJ databases">
        <authorList>
            <person name="Lanie J.A."/>
            <person name="Ng W.-L."/>
            <person name="Kazmierczak K.M."/>
            <person name="Andrzejewski T.M."/>
            <person name="Davidsen T.M."/>
            <person name="Wayne K.J."/>
            <person name="Tettelin H."/>
            <person name="Glass J.I."/>
            <person name="Rusch D."/>
            <person name="Podicherti R."/>
            <person name="Tsui H.-C.T."/>
            <person name="Winkler M.E."/>
        </authorList>
    </citation>
    <scope>NUCLEOTIDE SEQUENCE</scope>
</reference>
<sequence length="58" mass="6838">MVQRVYNLMELDQQKPLRPDHNWSCPANQHIHQHSPGMGDRADCYKQQNFLRIEGFAS</sequence>
<evidence type="ECO:0000313" key="1">
    <source>
        <dbReference type="EMBL" id="SVA94129.1"/>
    </source>
</evidence>
<name>A0A381ZYB0_9ZZZZ</name>
<accession>A0A381ZYB0</accession>
<gene>
    <name evidence="1" type="ORF">METZ01_LOCUS146983</name>
</gene>
<dbReference type="AlphaFoldDB" id="A0A381ZYB0"/>
<dbReference type="EMBL" id="UINC01023117">
    <property type="protein sequence ID" value="SVA94129.1"/>
    <property type="molecule type" value="Genomic_DNA"/>
</dbReference>
<organism evidence="1">
    <name type="scientific">marine metagenome</name>
    <dbReference type="NCBI Taxonomy" id="408172"/>
    <lineage>
        <taxon>unclassified sequences</taxon>
        <taxon>metagenomes</taxon>
        <taxon>ecological metagenomes</taxon>
    </lineage>
</organism>
<proteinExistence type="predicted"/>